<evidence type="ECO:0000259" key="7">
    <source>
        <dbReference type="SMART" id="SM00829"/>
    </source>
</evidence>
<dbReference type="SMART" id="SM00829">
    <property type="entry name" value="PKS_ER"/>
    <property type="match status" value="1"/>
</dbReference>
<dbReference type="InterPro" id="IPR011032">
    <property type="entry name" value="GroES-like_sf"/>
</dbReference>
<evidence type="ECO:0000256" key="4">
    <source>
        <dbReference type="ARBA" id="ARBA00022833"/>
    </source>
</evidence>
<dbReference type="InterPro" id="IPR002328">
    <property type="entry name" value="ADH_Zn_CS"/>
</dbReference>
<feature type="domain" description="Enoyl reductase (ER)" evidence="7">
    <location>
        <begin position="9"/>
        <end position="332"/>
    </location>
</feature>
<dbReference type="AlphaFoldDB" id="A0A5J5IVF3"/>
<comment type="similarity">
    <text evidence="2 6">Belongs to the zinc-containing alcohol dehydrogenase family.</text>
</comment>
<reference evidence="9" key="1">
    <citation type="submission" date="2019-09" db="EMBL/GenBank/DDBJ databases">
        <title>Mumia zhuanghuii sp. nov. isolated from the intestinal contents of plateau pika (Ochotona curzoniae) in the Qinghai-Tibet plateau of China.</title>
        <authorList>
            <person name="Tian Z."/>
        </authorList>
    </citation>
    <scope>NUCLEOTIDE SEQUENCE [LARGE SCALE GENOMIC DNA]</scope>
    <source>
        <strain evidence="9">JCM 30598</strain>
    </source>
</reference>
<dbReference type="InterPro" id="IPR013154">
    <property type="entry name" value="ADH-like_N"/>
</dbReference>
<organism evidence="8 9">
    <name type="scientific">Microbacterium rhizomatis</name>
    <dbReference type="NCBI Taxonomy" id="1631477"/>
    <lineage>
        <taxon>Bacteria</taxon>
        <taxon>Bacillati</taxon>
        <taxon>Actinomycetota</taxon>
        <taxon>Actinomycetes</taxon>
        <taxon>Micrococcales</taxon>
        <taxon>Microbacteriaceae</taxon>
        <taxon>Microbacterium</taxon>
    </lineage>
</organism>
<gene>
    <name evidence="8" type="ORF">F6B43_18955</name>
</gene>
<evidence type="ECO:0000256" key="2">
    <source>
        <dbReference type="ARBA" id="ARBA00008072"/>
    </source>
</evidence>
<evidence type="ECO:0000313" key="9">
    <source>
        <dbReference type="Proteomes" id="UP000325827"/>
    </source>
</evidence>
<evidence type="ECO:0000256" key="1">
    <source>
        <dbReference type="ARBA" id="ARBA00001947"/>
    </source>
</evidence>
<dbReference type="PROSITE" id="PS00059">
    <property type="entry name" value="ADH_ZINC"/>
    <property type="match status" value="1"/>
</dbReference>
<name>A0A5J5IVF3_9MICO</name>
<evidence type="ECO:0000313" key="8">
    <source>
        <dbReference type="EMBL" id="KAA9104796.1"/>
    </source>
</evidence>
<evidence type="ECO:0000256" key="6">
    <source>
        <dbReference type="RuleBase" id="RU361277"/>
    </source>
</evidence>
<sequence length="333" mass="35232">MLAAQLDLGTGVFGVNEVPIPDPQPGWVRVKVRACGVCLTDLHMLKGELRGIHRQDGLLTLGHEIAGEVDLLGEGVDTWRQGDRVAIALLHYKDGGEFTVGVDFDGGWAEYVVVPASTLVAIPDSLPFDVAAIVPDAVSTPWAAITETAAVRPGESVAVWGVGGVGTHAVQILRFVGAAPIIAVDPLPEARDRALRLGADFVIDPCAEDAVEKIKSLTGGTGVNVAFDFVGTSSIELQLLAASAPFGRTIWVGANSKPFTLDVPGILLFFRQQIRGHYASGPAAVPDLLRLLGLGRLDFSTSISGRFPLSEISTAIEHLEYKVDNPVRLVVVP</sequence>
<dbReference type="InterPro" id="IPR020843">
    <property type="entry name" value="ER"/>
</dbReference>
<dbReference type="GO" id="GO:0008270">
    <property type="term" value="F:zinc ion binding"/>
    <property type="evidence" value="ECO:0007669"/>
    <property type="project" value="InterPro"/>
</dbReference>
<comment type="cofactor">
    <cofactor evidence="1 6">
        <name>Zn(2+)</name>
        <dbReference type="ChEBI" id="CHEBI:29105"/>
    </cofactor>
</comment>
<dbReference type="InterPro" id="IPR013149">
    <property type="entry name" value="ADH-like_C"/>
</dbReference>
<dbReference type="SUPFAM" id="SSF50129">
    <property type="entry name" value="GroES-like"/>
    <property type="match status" value="1"/>
</dbReference>
<dbReference type="Gene3D" id="3.90.180.10">
    <property type="entry name" value="Medium-chain alcohol dehydrogenases, catalytic domain"/>
    <property type="match status" value="1"/>
</dbReference>
<accession>A0A5J5IVF3</accession>
<dbReference type="Proteomes" id="UP000325827">
    <property type="component" value="Unassembled WGS sequence"/>
</dbReference>
<dbReference type="OrthoDB" id="9797931at2"/>
<dbReference type="SUPFAM" id="SSF51735">
    <property type="entry name" value="NAD(P)-binding Rossmann-fold domains"/>
    <property type="match status" value="1"/>
</dbReference>
<evidence type="ECO:0000256" key="3">
    <source>
        <dbReference type="ARBA" id="ARBA00022723"/>
    </source>
</evidence>
<keyword evidence="9" id="KW-1185">Reference proteome</keyword>
<evidence type="ECO:0000256" key="5">
    <source>
        <dbReference type="ARBA" id="ARBA00023002"/>
    </source>
</evidence>
<comment type="caution">
    <text evidence="8">The sequence shown here is derived from an EMBL/GenBank/DDBJ whole genome shotgun (WGS) entry which is preliminary data.</text>
</comment>
<dbReference type="PANTHER" id="PTHR43350:SF17">
    <property type="entry name" value="NAD-DEPENDENT ALCOHOL DEHYDROGENASE"/>
    <property type="match status" value="1"/>
</dbReference>
<keyword evidence="4 6" id="KW-0862">Zinc</keyword>
<dbReference type="InterPro" id="IPR036291">
    <property type="entry name" value="NAD(P)-bd_dom_sf"/>
</dbReference>
<keyword evidence="5" id="KW-0560">Oxidoreductase</keyword>
<dbReference type="EMBL" id="VYSA01000007">
    <property type="protein sequence ID" value="KAA9104796.1"/>
    <property type="molecule type" value="Genomic_DNA"/>
</dbReference>
<dbReference type="GO" id="GO:0016491">
    <property type="term" value="F:oxidoreductase activity"/>
    <property type="evidence" value="ECO:0007669"/>
    <property type="project" value="UniProtKB-KW"/>
</dbReference>
<protein>
    <submittedName>
        <fullName evidence="8">Zinc-binding dehydrogenase</fullName>
    </submittedName>
</protein>
<keyword evidence="3 6" id="KW-0479">Metal-binding</keyword>
<proteinExistence type="inferred from homology"/>
<dbReference type="Pfam" id="PF00107">
    <property type="entry name" value="ADH_zinc_N"/>
    <property type="match status" value="1"/>
</dbReference>
<dbReference type="PANTHER" id="PTHR43350">
    <property type="entry name" value="NAD-DEPENDENT ALCOHOL DEHYDROGENASE"/>
    <property type="match status" value="1"/>
</dbReference>
<dbReference type="Pfam" id="PF08240">
    <property type="entry name" value="ADH_N"/>
    <property type="match status" value="1"/>
</dbReference>